<dbReference type="InterPro" id="IPR046786">
    <property type="entry name" value="MotA_N"/>
</dbReference>
<organism evidence="15 16">
    <name type="scientific">Neobacillus niacini</name>
    <dbReference type="NCBI Taxonomy" id="86668"/>
    <lineage>
        <taxon>Bacteria</taxon>
        <taxon>Bacillati</taxon>
        <taxon>Bacillota</taxon>
        <taxon>Bacilli</taxon>
        <taxon>Bacillales</taxon>
        <taxon>Bacillaceae</taxon>
        <taxon>Neobacillus</taxon>
    </lineage>
</organism>
<evidence type="ECO:0000256" key="12">
    <source>
        <dbReference type="SAM" id="Phobius"/>
    </source>
</evidence>
<reference evidence="16" key="1">
    <citation type="submission" date="2020-07" db="EMBL/GenBank/DDBJ databases">
        <authorList>
            <person name="Partida-Martinez L."/>
            <person name="Huntemann M."/>
            <person name="Clum A."/>
            <person name="Wang J."/>
            <person name="Palaniappan K."/>
            <person name="Ritter S."/>
            <person name="Chen I.-M."/>
            <person name="Stamatis D."/>
            <person name="Reddy T."/>
            <person name="O'Malley R."/>
            <person name="Daum C."/>
            <person name="Shapiro N."/>
            <person name="Ivanova N."/>
            <person name="Kyrpides N."/>
            <person name="Woyke T."/>
        </authorList>
    </citation>
    <scope>NUCLEOTIDE SEQUENCE [LARGE SCALE GENOMIC DNA]</scope>
    <source>
        <strain evidence="16">AT2.8</strain>
    </source>
</reference>
<evidence type="ECO:0000256" key="5">
    <source>
        <dbReference type="ARBA" id="ARBA00022500"/>
    </source>
</evidence>
<keyword evidence="8" id="KW-0375">Hydrogen ion transport</keyword>
<dbReference type="Proteomes" id="UP000548423">
    <property type="component" value="Unassembled WGS sequence"/>
</dbReference>
<keyword evidence="11 12" id="KW-0472">Membrane</keyword>
<evidence type="ECO:0000256" key="9">
    <source>
        <dbReference type="ARBA" id="ARBA00022989"/>
    </source>
</evidence>
<evidence type="ECO:0000256" key="7">
    <source>
        <dbReference type="ARBA" id="ARBA00022779"/>
    </source>
</evidence>
<dbReference type="GO" id="GO:0005886">
    <property type="term" value="C:plasma membrane"/>
    <property type="evidence" value="ECO:0007669"/>
    <property type="project" value="UniProtKB-SubCell"/>
</dbReference>
<gene>
    <name evidence="15" type="ORF">F4694_003504</name>
</gene>
<evidence type="ECO:0000256" key="2">
    <source>
        <dbReference type="ARBA" id="ARBA00008038"/>
    </source>
</evidence>
<keyword evidence="5" id="KW-0145">Chemotaxis</keyword>
<evidence type="ECO:0000256" key="4">
    <source>
        <dbReference type="ARBA" id="ARBA00022475"/>
    </source>
</evidence>
<dbReference type="AlphaFoldDB" id="A0A852THX3"/>
<evidence type="ECO:0000313" key="15">
    <source>
        <dbReference type="EMBL" id="NYE06724.1"/>
    </source>
</evidence>
<feature type="transmembrane region" description="Helical" evidence="12">
    <location>
        <begin position="142"/>
        <end position="165"/>
    </location>
</feature>
<keyword evidence="10" id="KW-0406">Ion transport</keyword>
<keyword evidence="3" id="KW-0813">Transport</keyword>
<feature type="domain" description="MotA/TolQ/ExbB proton channel" evidence="13">
    <location>
        <begin position="100"/>
        <end position="214"/>
    </location>
</feature>
<dbReference type="InterPro" id="IPR000540">
    <property type="entry name" value="Flag_MotA_CS"/>
</dbReference>
<reference evidence="16" key="2">
    <citation type="submission" date="2020-08" db="EMBL/GenBank/DDBJ databases">
        <title>The Agave Microbiome: Exploring the role of microbial communities in plant adaptations to desert environments.</title>
        <authorList>
            <person name="Partida-Martinez L.P."/>
        </authorList>
    </citation>
    <scope>NUCLEOTIDE SEQUENCE [LARGE SCALE GENOMIC DNA]</scope>
    <source>
        <strain evidence="16">AT2.8</strain>
    </source>
</reference>
<comment type="subcellular location">
    <subcellularLocation>
        <location evidence="1">Cell membrane</location>
        <topology evidence="1">Multi-pass membrane protein</topology>
    </subcellularLocation>
</comment>
<dbReference type="InterPro" id="IPR047055">
    <property type="entry name" value="MotA-like"/>
</dbReference>
<dbReference type="PANTHER" id="PTHR30433">
    <property type="entry name" value="CHEMOTAXIS PROTEIN MOTA"/>
    <property type="match status" value="1"/>
</dbReference>
<keyword evidence="7" id="KW-0283">Flagellar rotation</keyword>
<evidence type="ECO:0000259" key="13">
    <source>
        <dbReference type="Pfam" id="PF01618"/>
    </source>
</evidence>
<evidence type="ECO:0000256" key="6">
    <source>
        <dbReference type="ARBA" id="ARBA00022692"/>
    </source>
</evidence>
<evidence type="ECO:0000259" key="14">
    <source>
        <dbReference type="Pfam" id="PF20560"/>
    </source>
</evidence>
<accession>A0A852THX3</accession>
<feature type="transmembrane region" description="Helical" evidence="12">
    <location>
        <begin position="177"/>
        <end position="199"/>
    </location>
</feature>
<evidence type="ECO:0000313" key="16">
    <source>
        <dbReference type="Proteomes" id="UP000548423"/>
    </source>
</evidence>
<evidence type="ECO:0000256" key="3">
    <source>
        <dbReference type="ARBA" id="ARBA00022448"/>
    </source>
</evidence>
<evidence type="ECO:0000256" key="1">
    <source>
        <dbReference type="ARBA" id="ARBA00004651"/>
    </source>
</evidence>
<dbReference type="GO" id="GO:1902600">
    <property type="term" value="P:proton transmembrane transport"/>
    <property type="evidence" value="ECO:0007669"/>
    <property type="project" value="UniProtKB-KW"/>
</dbReference>
<proteinExistence type="inferred from homology"/>
<feature type="transmembrane region" description="Helical" evidence="12">
    <location>
        <begin position="32"/>
        <end position="52"/>
    </location>
</feature>
<dbReference type="GO" id="GO:0006935">
    <property type="term" value="P:chemotaxis"/>
    <property type="evidence" value="ECO:0007669"/>
    <property type="project" value="UniProtKB-KW"/>
</dbReference>
<keyword evidence="9 12" id="KW-1133">Transmembrane helix</keyword>
<dbReference type="GO" id="GO:0071978">
    <property type="term" value="P:bacterial-type flagellum-dependent swarming motility"/>
    <property type="evidence" value="ECO:0007669"/>
    <property type="project" value="InterPro"/>
</dbReference>
<dbReference type="InterPro" id="IPR002898">
    <property type="entry name" value="MotA_ExbB_proton_chnl"/>
</dbReference>
<evidence type="ECO:0000256" key="8">
    <source>
        <dbReference type="ARBA" id="ARBA00022781"/>
    </source>
</evidence>
<dbReference type="Pfam" id="PF20560">
    <property type="entry name" value="MotA_N"/>
    <property type="match status" value="1"/>
</dbReference>
<feature type="domain" description="Motility protein A N-terminal" evidence="14">
    <location>
        <begin position="4"/>
        <end position="87"/>
    </location>
</feature>
<dbReference type="EMBL" id="JACCBX010000007">
    <property type="protein sequence ID" value="NYE06724.1"/>
    <property type="molecule type" value="Genomic_DNA"/>
</dbReference>
<dbReference type="NCBIfam" id="NF005997">
    <property type="entry name" value="PRK08124.1"/>
    <property type="match status" value="1"/>
</dbReference>
<keyword evidence="4" id="KW-1003">Cell membrane</keyword>
<evidence type="ECO:0000256" key="10">
    <source>
        <dbReference type="ARBA" id="ARBA00023065"/>
    </source>
</evidence>
<comment type="caution">
    <text evidence="15">The sequence shown here is derived from an EMBL/GenBank/DDBJ whole genome shotgun (WGS) entry which is preliminary data.</text>
</comment>
<comment type="similarity">
    <text evidence="2">Belongs to the MotA family.</text>
</comment>
<name>A0A852THX3_9BACI</name>
<sequence length="265" mass="28741">MSSIIGIIIALLAIGIGMVLKGASLAALYNPAAYLIIFGGTAAAVLIAFPLSEFKKFPILLKIAFIEPKLPSKSDQISSLVECSEIAKKEGILALEEISNNTKDPFFKKGLEMIIDGYELEFIEEVLLDEVAAIDKRHKTGALIFTQAGTYAPTLGVLGAVIGLVASLGNLNDVEKLGHSISAAFIATLLGIFSGYVLWHPLANKLKRISKKEQELKLLTIEGLLAIYRGVSPSALEKKLVVYIDPKERKKFEKKTEDDVNEQIA</sequence>
<dbReference type="PROSITE" id="PS01307">
    <property type="entry name" value="MOTA"/>
    <property type="match status" value="1"/>
</dbReference>
<protein>
    <submittedName>
        <fullName evidence="15">Chemotaxis protein MotA</fullName>
    </submittedName>
</protein>
<evidence type="ECO:0000256" key="11">
    <source>
        <dbReference type="ARBA" id="ARBA00023136"/>
    </source>
</evidence>
<dbReference type="Pfam" id="PF01618">
    <property type="entry name" value="MotA_ExbB"/>
    <property type="match status" value="1"/>
</dbReference>
<keyword evidence="6 12" id="KW-0812">Transmembrane</keyword>
<dbReference type="PANTHER" id="PTHR30433:SF3">
    <property type="entry name" value="MOTILITY PROTEIN A"/>
    <property type="match status" value="1"/>
</dbReference>